<comment type="caution">
    <text evidence="3">The sequence shown here is derived from an EMBL/GenBank/DDBJ whole genome shotgun (WGS) entry which is preliminary data.</text>
</comment>
<feature type="transmembrane region" description="Helical" evidence="1">
    <location>
        <begin position="491"/>
        <end position="516"/>
    </location>
</feature>
<dbReference type="GO" id="GO:0019187">
    <property type="term" value="F:beta-1,4-mannosyltransferase activity"/>
    <property type="evidence" value="ECO:0007669"/>
    <property type="project" value="InterPro"/>
</dbReference>
<sequence>MSVFIAEEELKRPSLYLWSKPLRQAHHVLWRTPVKSFFSLQLTLYSITRHILLRTLPDLVCFGPRCLAILPAMWRPSHFQVHHLKHLVSVLTLFCLIGTFSFARGGIFTEDQSGVNPIERYGMLWGCLLYIMQMTIFIPIPFMVLNFLGVVLLNVFIPRPKLQRSPLLGPFLCFRVVTRGLYPNLVRENVHHNLHVCESVGLHSFMFEVVTDSPIHLQQTSRSREVVVPANYRTRSGTLFKARALQYALEPEVDILSSGDYIVHLDEETLLTEEAVIGIINFAGSGEYSFGQGVIKYGKGKVVNWITTLADSVRVGIDYGCIRFSLGVLHKPVFSWKGSFIVADAEAEKSITFDHGPEASIAEDCFFACVAFSKGYNFDFVEGEMLESSTFTLFDFVQQRKRWMHGIFLTAISKKIPLRYKAGPVLMSVAGMTMPANVLMLPVNIVWPMPSNPALNLAYCFLLGTFVYLFILGTLQTFCYRKYGLIKCLGLVFATLLCALVACVLENISSVLVFWMPRVSRTGFYVVKKDTQIRDIKIV</sequence>
<keyword evidence="1" id="KW-1133">Transmembrane helix</keyword>
<feature type="domain" description="Glycosyltransferase 2-like" evidence="2">
    <location>
        <begin position="261"/>
        <end position="472"/>
    </location>
</feature>
<keyword evidence="4" id="KW-1185">Reference proteome</keyword>
<feature type="transmembrane region" description="Helical" evidence="1">
    <location>
        <begin position="123"/>
        <end position="156"/>
    </location>
</feature>
<evidence type="ECO:0000313" key="3">
    <source>
        <dbReference type="EMBL" id="GFS21317.1"/>
    </source>
</evidence>
<dbReference type="InterPro" id="IPR027389">
    <property type="entry name" value="B_mannosylTrfase_Bre-3/Egh"/>
</dbReference>
<dbReference type="GO" id="GO:0005737">
    <property type="term" value="C:cytoplasm"/>
    <property type="evidence" value="ECO:0007669"/>
    <property type="project" value="TreeGrafter"/>
</dbReference>
<evidence type="ECO:0000313" key="4">
    <source>
        <dbReference type="Proteomes" id="UP000762676"/>
    </source>
</evidence>
<gene>
    <name evidence="3" type="ORF">ElyMa_006921100</name>
</gene>
<keyword evidence="1" id="KW-0472">Membrane</keyword>
<organism evidence="3 4">
    <name type="scientific">Elysia marginata</name>
    <dbReference type="NCBI Taxonomy" id="1093978"/>
    <lineage>
        <taxon>Eukaryota</taxon>
        <taxon>Metazoa</taxon>
        <taxon>Spiralia</taxon>
        <taxon>Lophotrochozoa</taxon>
        <taxon>Mollusca</taxon>
        <taxon>Gastropoda</taxon>
        <taxon>Heterobranchia</taxon>
        <taxon>Euthyneura</taxon>
        <taxon>Panpulmonata</taxon>
        <taxon>Sacoglossa</taxon>
        <taxon>Placobranchoidea</taxon>
        <taxon>Plakobranchidae</taxon>
        <taxon>Elysia</taxon>
    </lineage>
</organism>
<proteinExistence type="predicted"/>
<reference evidence="3 4" key="1">
    <citation type="journal article" date="2021" name="Elife">
        <title>Chloroplast acquisition without the gene transfer in kleptoplastic sea slugs, Plakobranchus ocellatus.</title>
        <authorList>
            <person name="Maeda T."/>
            <person name="Takahashi S."/>
            <person name="Yoshida T."/>
            <person name="Shimamura S."/>
            <person name="Takaki Y."/>
            <person name="Nagai Y."/>
            <person name="Toyoda A."/>
            <person name="Suzuki Y."/>
            <person name="Arimoto A."/>
            <person name="Ishii H."/>
            <person name="Satoh N."/>
            <person name="Nishiyama T."/>
            <person name="Hasebe M."/>
            <person name="Maruyama T."/>
            <person name="Minagawa J."/>
            <person name="Obokata J."/>
            <person name="Shigenobu S."/>
        </authorList>
    </citation>
    <scope>NUCLEOTIDE SEQUENCE [LARGE SCALE GENOMIC DNA]</scope>
</reference>
<evidence type="ECO:0000256" key="1">
    <source>
        <dbReference type="SAM" id="Phobius"/>
    </source>
</evidence>
<dbReference type="InterPro" id="IPR029044">
    <property type="entry name" value="Nucleotide-diphossugar_trans"/>
</dbReference>
<dbReference type="EMBL" id="BMAT01013852">
    <property type="protein sequence ID" value="GFS21317.1"/>
    <property type="molecule type" value="Genomic_DNA"/>
</dbReference>
<dbReference type="Proteomes" id="UP000762676">
    <property type="component" value="Unassembled WGS sequence"/>
</dbReference>
<feature type="transmembrane region" description="Helical" evidence="1">
    <location>
        <begin position="84"/>
        <end position="103"/>
    </location>
</feature>
<dbReference type="PANTHER" id="PTHR16779">
    <property type="entry name" value="BETA-1,4-MANNOSYLTRANSFERASE EGH"/>
    <property type="match status" value="1"/>
</dbReference>
<keyword evidence="1" id="KW-0812">Transmembrane</keyword>
<dbReference type="InterPro" id="IPR001173">
    <property type="entry name" value="Glyco_trans_2-like"/>
</dbReference>
<dbReference type="PANTHER" id="PTHR16779:SF1">
    <property type="entry name" value="BETA-1,4-MANNOSYLTRANSFERASE EGH"/>
    <property type="match status" value="1"/>
</dbReference>
<feature type="transmembrane region" description="Helical" evidence="1">
    <location>
        <begin position="453"/>
        <end position="479"/>
    </location>
</feature>
<dbReference type="AlphaFoldDB" id="A0AAV4JEW3"/>
<name>A0AAV4JEW3_9GAST</name>
<protein>
    <submittedName>
        <fullName evidence="3">Beta-1,4-mannosyltransferase bre-3</fullName>
    </submittedName>
</protein>
<dbReference type="SUPFAM" id="SSF53448">
    <property type="entry name" value="Nucleotide-diphospho-sugar transferases"/>
    <property type="match status" value="1"/>
</dbReference>
<feature type="transmembrane region" description="Helical" evidence="1">
    <location>
        <begin position="425"/>
        <end position="447"/>
    </location>
</feature>
<evidence type="ECO:0000259" key="2">
    <source>
        <dbReference type="Pfam" id="PF13632"/>
    </source>
</evidence>
<dbReference type="Pfam" id="PF13632">
    <property type="entry name" value="Glyco_trans_2_3"/>
    <property type="match status" value="1"/>
</dbReference>
<accession>A0AAV4JEW3</accession>